<dbReference type="EMBL" id="CP040058">
    <property type="protein sequence ID" value="QCP36571.1"/>
    <property type="molecule type" value="Genomic_DNA"/>
</dbReference>
<reference evidence="4 5" key="1">
    <citation type="submission" date="2019-05" db="EMBL/GenBank/DDBJ databases">
        <title>Complete genome sequencing of Anaerostipes rhamnosivorans.</title>
        <authorList>
            <person name="Bui T.P.N."/>
            <person name="de Vos W.M."/>
        </authorList>
    </citation>
    <scope>NUCLEOTIDE SEQUENCE [LARGE SCALE GENOMIC DNA]</scope>
    <source>
        <strain evidence="4 5">1y2</strain>
    </source>
</reference>
<dbReference type="PANTHER" id="PTHR36934">
    <property type="entry name" value="BLR0278 PROTEIN"/>
    <property type="match status" value="1"/>
</dbReference>
<proteinExistence type="predicted"/>
<feature type="domain" description="Fluoroacetyl-CoA-specific thioesterase-like" evidence="3">
    <location>
        <begin position="18"/>
        <end position="118"/>
    </location>
</feature>
<dbReference type="AlphaFoldDB" id="A0A4P8IHS6"/>
<sequence length="127" mass="13979">MELTAGIKGSQEMTARAEHSANNVGDGMLDVFSTPSMIALMEKTAWASIEPYLDDGVGTVGTQMNVKHQAATPIGKKIRCESELIQADGRRLVFTVKAYDEAGQIGEGEHERFIVQKEKFQEKALHR</sequence>
<evidence type="ECO:0000256" key="1">
    <source>
        <dbReference type="PIRSR" id="PIRSR014972-1"/>
    </source>
</evidence>
<name>A0A4P8IHS6_9FIRM</name>
<protein>
    <recommendedName>
        <fullName evidence="3">Fluoroacetyl-CoA-specific thioesterase-like domain-containing protein</fullName>
    </recommendedName>
</protein>
<organism evidence="4 5">
    <name type="scientific">Anaerostipes rhamnosivorans</name>
    <dbReference type="NCBI Taxonomy" id="1229621"/>
    <lineage>
        <taxon>Bacteria</taxon>
        <taxon>Bacillati</taxon>
        <taxon>Bacillota</taxon>
        <taxon>Clostridia</taxon>
        <taxon>Lachnospirales</taxon>
        <taxon>Lachnospiraceae</taxon>
        <taxon>Anaerostipes</taxon>
    </lineage>
</organism>
<dbReference type="OrthoDB" id="6902891at2"/>
<dbReference type="PANTHER" id="PTHR36934:SF1">
    <property type="entry name" value="THIOESTERASE DOMAIN-CONTAINING PROTEIN"/>
    <property type="match status" value="1"/>
</dbReference>
<gene>
    <name evidence="4" type="ORF">AR1Y2_3117</name>
</gene>
<evidence type="ECO:0000259" key="3">
    <source>
        <dbReference type="Pfam" id="PF22636"/>
    </source>
</evidence>
<dbReference type="SUPFAM" id="SSF54637">
    <property type="entry name" value="Thioesterase/thiol ester dehydrase-isomerase"/>
    <property type="match status" value="1"/>
</dbReference>
<dbReference type="Proteomes" id="UP000298653">
    <property type="component" value="Chromosome"/>
</dbReference>
<accession>A0A4P8IHS6</accession>
<dbReference type="RefSeq" id="WP_137329778.1">
    <property type="nucleotide sequence ID" value="NZ_CP040058.1"/>
</dbReference>
<feature type="binding site" evidence="2">
    <location>
        <position position="61"/>
    </location>
    <ligand>
        <name>substrate</name>
    </ligand>
</feature>
<evidence type="ECO:0000313" key="4">
    <source>
        <dbReference type="EMBL" id="QCP36571.1"/>
    </source>
</evidence>
<dbReference type="Gene3D" id="3.10.129.10">
    <property type="entry name" value="Hotdog Thioesterase"/>
    <property type="match status" value="1"/>
</dbReference>
<dbReference type="PIRSF" id="PIRSF014972">
    <property type="entry name" value="FlK"/>
    <property type="match status" value="1"/>
</dbReference>
<evidence type="ECO:0000313" key="5">
    <source>
        <dbReference type="Proteomes" id="UP000298653"/>
    </source>
</evidence>
<dbReference type="KEGG" id="arf:AR1Y2_3117"/>
<dbReference type="InterPro" id="IPR025540">
    <property type="entry name" value="FlK"/>
</dbReference>
<feature type="active site" evidence="1">
    <location>
        <position position="34"/>
    </location>
</feature>
<feature type="active site" evidence="1">
    <location>
        <position position="68"/>
    </location>
</feature>
<dbReference type="CDD" id="cd03440">
    <property type="entry name" value="hot_dog"/>
    <property type="match status" value="1"/>
</dbReference>
<keyword evidence="5" id="KW-1185">Reference proteome</keyword>
<feature type="binding site" evidence="2">
    <location>
        <position position="112"/>
    </location>
    <ligand>
        <name>substrate</name>
    </ligand>
</feature>
<feature type="active site" evidence="1">
    <location>
        <position position="42"/>
    </location>
</feature>
<dbReference type="InterPro" id="IPR029069">
    <property type="entry name" value="HotDog_dom_sf"/>
</dbReference>
<feature type="binding site" evidence="2">
    <location>
        <position position="61"/>
    </location>
    <ligand>
        <name>CoA</name>
        <dbReference type="ChEBI" id="CHEBI:57287"/>
    </ligand>
</feature>
<evidence type="ECO:0000256" key="2">
    <source>
        <dbReference type="PIRSR" id="PIRSR014972-2"/>
    </source>
</evidence>
<dbReference type="InterPro" id="IPR054485">
    <property type="entry name" value="FlK-like_dom"/>
</dbReference>
<dbReference type="Pfam" id="PF22636">
    <property type="entry name" value="FlK"/>
    <property type="match status" value="1"/>
</dbReference>